<evidence type="ECO:0000313" key="6">
    <source>
        <dbReference type="Proteomes" id="UP000434604"/>
    </source>
</evidence>
<reference evidence="4 6" key="1">
    <citation type="journal article" date="2019" name="Nat. Med.">
        <title>A library of human gut bacterial isolates paired with longitudinal multiomics data enables mechanistic microbiome research.</title>
        <authorList>
            <person name="Poyet M."/>
            <person name="Groussin M."/>
            <person name="Gibbons S.M."/>
            <person name="Avila-Pacheco J."/>
            <person name="Jiang X."/>
            <person name="Kearney S.M."/>
            <person name="Perrotta A.R."/>
            <person name="Berdy B."/>
            <person name="Zhao S."/>
            <person name="Lieberman T.D."/>
            <person name="Swanson P.K."/>
            <person name="Smith M."/>
            <person name="Roesemann S."/>
            <person name="Alexander J.E."/>
            <person name="Rich S.A."/>
            <person name="Livny J."/>
            <person name="Vlamakis H."/>
            <person name="Clish C."/>
            <person name="Bullock K."/>
            <person name="Deik A."/>
            <person name="Scott J."/>
            <person name="Pierce K.A."/>
            <person name="Xavier R.J."/>
            <person name="Alm E.J."/>
        </authorList>
    </citation>
    <scope>NUCLEOTIDE SEQUENCE [LARGE SCALE GENOMIC DNA]</scope>
    <source>
        <strain evidence="4 6">BIOML-A58</strain>
    </source>
</reference>
<comment type="caution">
    <text evidence="4">The sequence shown here is derived from an EMBL/GenBank/DDBJ whole genome shotgun (WGS) entry which is preliminary data.</text>
</comment>
<dbReference type="SUPFAM" id="SSF51261">
    <property type="entry name" value="Duplicated hybrid motif"/>
    <property type="match status" value="1"/>
</dbReference>
<accession>A0A7J5PV87</accession>
<dbReference type="Pfam" id="PF01551">
    <property type="entry name" value="Peptidase_M23"/>
    <property type="match status" value="1"/>
</dbReference>
<organism evidence="4 6">
    <name type="scientific">Bacteroides xylanisolvens</name>
    <dbReference type="NCBI Taxonomy" id="371601"/>
    <lineage>
        <taxon>Bacteria</taxon>
        <taxon>Pseudomonadati</taxon>
        <taxon>Bacteroidota</taxon>
        <taxon>Bacteroidia</taxon>
        <taxon>Bacteroidales</taxon>
        <taxon>Bacteroidaceae</taxon>
        <taxon>Bacteroides</taxon>
    </lineage>
</organism>
<keyword evidence="2" id="KW-0732">Signal</keyword>
<proteinExistence type="predicted"/>
<evidence type="ECO:0000256" key="1">
    <source>
        <dbReference type="SAM" id="MobiDB-lite"/>
    </source>
</evidence>
<reference evidence="5" key="2">
    <citation type="submission" date="2023-08" db="EMBL/GenBank/DDBJ databases">
        <title>Mucin Metabolism Genes Underlie the Key Renovations of Bacteroides xylanisolvens Genomes in Captive Great Apes.</title>
        <authorList>
            <person name="Nishida A.H."/>
        </authorList>
    </citation>
    <scope>NUCLEOTIDE SEQUENCE</scope>
    <source>
        <strain evidence="5">P13.H9</strain>
    </source>
</reference>
<gene>
    <name evidence="4" type="ORF">GA398_14220</name>
    <name evidence="5" type="ORF">LD004_08560</name>
</gene>
<feature type="signal peptide" evidence="2">
    <location>
        <begin position="1"/>
        <end position="19"/>
    </location>
</feature>
<evidence type="ECO:0000313" key="5">
    <source>
        <dbReference type="EMBL" id="MCA4703667.1"/>
    </source>
</evidence>
<name>A0A7J5PV87_9BACE</name>
<dbReference type="InterPro" id="IPR011055">
    <property type="entry name" value="Dup_hybrid_motif"/>
</dbReference>
<dbReference type="InterPro" id="IPR016047">
    <property type="entry name" value="M23ase_b-sheet_dom"/>
</dbReference>
<feature type="domain" description="M23ase beta-sheet core" evidence="3">
    <location>
        <begin position="98"/>
        <end position="190"/>
    </location>
</feature>
<feature type="region of interest" description="Disordered" evidence="1">
    <location>
        <begin position="36"/>
        <end position="56"/>
    </location>
</feature>
<evidence type="ECO:0000259" key="3">
    <source>
        <dbReference type="Pfam" id="PF01551"/>
    </source>
</evidence>
<feature type="compositionally biased region" description="Polar residues" evidence="1">
    <location>
        <begin position="36"/>
        <end position="54"/>
    </location>
</feature>
<dbReference type="RefSeq" id="WP_151934955.1">
    <property type="nucleotide sequence ID" value="NZ_JAIWXB010000015.1"/>
</dbReference>
<feature type="chain" id="PRO_5042752689" evidence="2">
    <location>
        <begin position="20"/>
        <end position="227"/>
    </location>
</feature>
<dbReference type="Proteomes" id="UP000434604">
    <property type="component" value="Unassembled WGS sequence"/>
</dbReference>
<sequence>MKSLLIIFILFQNCFFIQAQFYTVSKQPVTCKVQKQQDLPETGETSNNDSSTKVGKSKAECSDEWIRQYLSVSYPMDKMVVNSSYGWRRDPFTGKQSLHNGMDFHARSNEVYAMMEGEIIKVGYDKRSGNYVTIRHGNYTVSYCHLSKTLVRKNTVVKPGEVVAITGNTGRSTGEHLHLSAKYKGKYINPNILLDFVKETRDKAIVYYSSHAAHSQTGYCHSAESYP</sequence>
<dbReference type="Proteomes" id="UP001198461">
    <property type="component" value="Unassembled WGS sequence"/>
</dbReference>
<dbReference type="EMBL" id="WDED01000020">
    <property type="protein sequence ID" value="KAB6146891.1"/>
    <property type="molecule type" value="Genomic_DNA"/>
</dbReference>
<evidence type="ECO:0000256" key="2">
    <source>
        <dbReference type="SAM" id="SignalP"/>
    </source>
</evidence>
<dbReference type="CDD" id="cd12797">
    <property type="entry name" value="M23_peptidase"/>
    <property type="match status" value="1"/>
</dbReference>
<dbReference type="EMBL" id="JAIWYE010000017">
    <property type="protein sequence ID" value="MCA4703667.1"/>
    <property type="molecule type" value="Genomic_DNA"/>
</dbReference>
<protein>
    <submittedName>
        <fullName evidence="4">M23 family metallopeptidase</fullName>
    </submittedName>
</protein>
<dbReference type="AlphaFoldDB" id="A0A7J5PV87"/>
<evidence type="ECO:0000313" key="4">
    <source>
        <dbReference type="EMBL" id="KAB6146891.1"/>
    </source>
</evidence>
<dbReference type="InterPro" id="IPR050570">
    <property type="entry name" value="Cell_wall_metabolism_enzyme"/>
</dbReference>
<dbReference type="PANTHER" id="PTHR21666">
    <property type="entry name" value="PEPTIDASE-RELATED"/>
    <property type="match status" value="1"/>
</dbReference>
<dbReference type="Gene3D" id="2.70.70.10">
    <property type="entry name" value="Glucose Permease (Domain IIA)"/>
    <property type="match status" value="1"/>
</dbReference>
<dbReference type="PANTHER" id="PTHR21666:SF270">
    <property type="entry name" value="MUREIN HYDROLASE ACTIVATOR ENVC"/>
    <property type="match status" value="1"/>
</dbReference>
<dbReference type="GO" id="GO:0004222">
    <property type="term" value="F:metalloendopeptidase activity"/>
    <property type="evidence" value="ECO:0007669"/>
    <property type="project" value="TreeGrafter"/>
</dbReference>